<organism evidence="2">
    <name type="scientific">candidate division WOR-3 bacterium</name>
    <dbReference type="NCBI Taxonomy" id="2052148"/>
    <lineage>
        <taxon>Bacteria</taxon>
        <taxon>Bacteria division WOR-3</taxon>
    </lineage>
</organism>
<keyword evidence="1" id="KW-0732">Signal</keyword>
<evidence type="ECO:0000256" key="1">
    <source>
        <dbReference type="SAM" id="SignalP"/>
    </source>
</evidence>
<sequence>MRKTVWLLVIMGLILPAAAGAQQEVTIYDIQYTTDPSGASPMVGDTVLTYGIVTGIFGNNFFIEERPGGAWHGIYVYRGYNSSPTVSIGDSVSVTGIVSEYYNLTEIGCN</sequence>
<feature type="signal peptide" evidence="1">
    <location>
        <begin position="1"/>
        <end position="21"/>
    </location>
</feature>
<name>A0A7C1BFD5_UNCW3</name>
<dbReference type="PANTHER" id="PTHR42834">
    <property type="entry name" value="ENDONUCLEASE/EXONUCLEASE/PHOSPHATASE FAMILY PROTEIN (AFU_ORTHOLOGUE AFUA_3G09210)"/>
    <property type="match status" value="1"/>
</dbReference>
<evidence type="ECO:0000313" key="2">
    <source>
        <dbReference type="EMBL" id="HDM89728.1"/>
    </source>
</evidence>
<dbReference type="Proteomes" id="UP000885931">
    <property type="component" value="Unassembled WGS sequence"/>
</dbReference>
<accession>A0A7C1BFD5</accession>
<dbReference type="CDD" id="cd04486">
    <property type="entry name" value="YhcR_OBF_like"/>
    <property type="match status" value="1"/>
</dbReference>
<protein>
    <recommendedName>
        <fullName evidence="3">DNA-binding protein</fullName>
    </recommendedName>
</protein>
<proteinExistence type="predicted"/>
<feature type="chain" id="PRO_5027638805" description="DNA-binding protein" evidence="1">
    <location>
        <begin position="22"/>
        <end position="110"/>
    </location>
</feature>
<dbReference type="EMBL" id="DRBW01000027">
    <property type="protein sequence ID" value="HDM89728.1"/>
    <property type="molecule type" value="Genomic_DNA"/>
</dbReference>
<evidence type="ECO:0008006" key="3">
    <source>
        <dbReference type="Google" id="ProtNLM"/>
    </source>
</evidence>
<reference evidence="2" key="1">
    <citation type="journal article" date="2020" name="mSystems">
        <title>Genome- and Community-Level Interaction Insights into Carbon Utilization and Element Cycling Functions of Hydrothermarchaeota in Hydrothermal Sediment.</title>
        <authorList>
            <person name="Zhou Z."/>
            <person name="Liu Y."/>
            <person name="Xu W."/>
            <person name="Pan J."/>
            <person name="Luo Z.H."/>
            <person name="Li M."/>
        </authorList>
    </citation>
    <scope>NUCLEOTIDE SEQUENCE [LARGE SCALE GENOMIC DNA]</scope>
    <source>
        <strain evidence="2">HyVt-237</strain>
    </source>
</reference>
<gene>
    <name evidence="2" type="ORF">ENG67_00785</name>
</gene>
<dbReference type="PANTHER" id="PTHR42834:SF1">
    <property type="entry name" value="ENDONUCLEASE_EXONUCLEASE_PHOSPHATASE FAMILY PROTEIN (AFU_ORTHOLOGUE AFUA_3G09210)"/>
    <property type="match status" value="1"/>
</dbReference>
<comment type="caution">
    <text evidence="2">The sequence shown here is derived from an EMBL/GenBank/DDBJ whole genome shotgun (WGS) entry which is preliminary data.</text>
</comment>
<dbReference type="AlphaFoldDB" id="A0A7C1BFD5"/>